<feature type="compositionally biased region" description="Basic and acidic residues" evidence="1">
    <location>
        <begin position="1"/>
        <end position="11"/>
    </location>
</feature>
<proteinExistence type="predicted"/>
<keyword evidence="2" id="KW-0808">Transferase</keyword>
<dbReference type="GO" id="GO:0008168">
    <property type="term" value="F:methyltransferase activity"/>
    <property type="evidence" value="ECO:0007669"/>
    <property type="project" value="UniProtKB-KW"/>
</dbReference>
<sequence>LRVGGEAHRGLDQWVGGEDPALRRRAGAVPPGDLTPHPLRGRTTRDHARRSPPYHRGADGGCSLLRSTDAPQALLRVHVARRRQRPVAPRRGSGGPSRPPALPSEPAPVQLDGYGLFGHLENGGQEIPRVRQRARPLGDASSQPGPGHRCRLRPARREGPARTSRRSHAL</sequence>
<feature type="region of interest" description="Disordered" evidence="1">
    <location>
        <begin position="1"/>
        <end position="170"/>
    </location>
</feature>
<keyword evidence="2" id="KW-0489">Methyltransferase</keyword>
<dbReference type="AlphaFoldDB" id="A0A6J4QJN5"/>
<dbReference type="EMBL" id="CADCVA010000363">
    <property type="protein sequence ID" value="CAA9441813.1"/>
    <property type="molecule type" value="Genomic_DNA"/>
</dbReference>
<evidence type="ECO:0000256" key="1">
    <source>
        <dbReference type="SAM" id="MobiDB-lite"/>
    </source>
</evidence>
<accession>A0A6J4QJN5</accession>
<reference evidence="2" key="1">
    <citation type="submission" date="2020-02" db="EMBL/GenBank/DDBJ databases">
        <authorList>
            <person name="Meier V. D."/>
        </authorList>
    </citation>
    <scope>NUCLEOTIDE SEQUENCE</scope>
    <source>
        <strain evidence="2">AVDCRST_MAG82</strain>
    </source>
</reference>
<feature type="non-terminal residue" evidence="2">
    <location>
        <position position="1"/>
    </location>
</feature>
<gene>
    <name evidence="2" type="ORF">AVDCRST_MAG82-2973</name>
</gene>
<feature type="non-terminal residue" evidence="2">
    <location>
        <position position="170"/>
    </location>
</feature>
<feature type="compositionally biased region" description="Pro residues" evidence="1">
    <location>
        <begin position="97"/>
        <end position="106"/>
    </location>
</feature>
<protein>
    <submittedName>
        <fullName evidence="2">23S rRNA (Adenine(2503)-C(2))-methyltransferase @ tRNA (Adenine(37)-C(2))-methyltransferase</fullName>
        <ecNumber evidence="2">2.1.1.192</ecNumber>
    </submittedName>
</protein>
<name>A0A6J4QJN5_9ACTN</name>
<organism evidence="2">
    <name type="scientific">uncultured Rubrobacteraceae bacterium</name>
    <dbReference type="NCBI Taxonomy" id="349277"/>
    <lineage>
        <taxon>Bacteria</taxon>
        <taxon>Bacillati</taxon>
        <taxon>Actinomycetota</taxon>
        <taxon>Rubrobacteria</taxon>
        <taxon>Rubrobacterales</taxon>
        <taxon>Rubrobacteraceae</taxon>
        <taxon>environmental samples</taxon>
    </lineage>
</organism>
<dbReference type="GO" id="GO:0032259">
    <property type="term" value="P:methylation"/>
    <property type="evidence" value="ECO:0007669"/>
    <property type="project" value="UniProtKB-KW"/>
</dbReference>
<dbReference type="EC" id="2.1.1.192" evidence="2"/>
<feature type="compositionally biased region" description="Basic residues" evidence="1">
    <location>
        <begin position="39"/>
        <end position="53"/>
    </location>
</feature>
<evidence type="ECO:0000313" key="2">
    <source>
        <dbReference type="EMBL" id="CAA9441813.1"/>
    </source>
</evidence>